<dbReference type="SMART" id="SM00185">
    <property type="entry name" value="ARM"/>
    <property type="match status" value="6"/>
</dbReference>
<dbReference type="InterPro" id="IPR011989">
    <property type="entry name" value="ARM-like"/>
</dbReference>
<accession>A0A816JZA0</accession>
<evidence type="ECO:0000256" key="1">
    <source>
        <dbReference type="ARBA" id="ARBA00022737"/>
    </source>
</evidence>
<dbReference type="AlphaFoldDB" id="A0A816JZA0"/>
<dbReference type="InterPro" id="IPR000225">
    <property type="entry name" value="Armadillo"/>
</dbReference>
<dbReference type="PANTHER" id="PTHR46043">
    <property type="entry name" value="ARM REPEAT SUPERFAMILY PROTEIN"/>
    <property type="match status" value="1"/>
</dbReference>
<dbReference type="PROSITE" id="PS50176">
    <property type="entry name" value="ARM_REPEAT"/>
    <property type="match status" value="1"/>
</dbReference>
<name>A0A816JZA0_BRANA</name>
<evidence type="ECO:0000256" key="2">
    <source>
        <dbReference type="PROSITE-ProRule" id="PRU00259"/>
    </source>
</evidence>
<keyword evidence="1" id="KW-0677">Repeat</keyword>
<protein>
    <submittedName>
        <fullName evidence="4">(rape) hypothetical protein</fullName>
    </submittedName>
</protein>
<feature type="domain" description="DUF7032" evidence="3">
    <location>
        <begin position="69"/>
        <end position="178"/>
    </location>
</feature>
<dbReference type="EMBL" id="HG994366">
    <property type="protein sequence ID" value="CAF1899806.1"/>
    <property type="molecule type" value="Genomic_DNA"/>
</dbReference>
<dbReference type="PANTHER" id="PTHR46043:SF13">
    <property type="entry name" value="ARM REPEAT SUPERFAMILY PROTEIN"/>
    <property type="match status" value="1"/>
</dbReference>
<reference evidence="4" key="1">
    <citation type="submission" date="2021-01" db="EMBL/GenBank/DDBJ databases">
        <authorList>
            <consortium name="Genoscope - CEA"/>
            <person name="William W."/>
        </authorList>
    </citation>
    <scope>NUCLEOTIDE SEQUENCE</scope>
</reference>
<sequence>MHEILLGVDEESVNNEKETHALTYPSCISLFPNWHKASSITSQLIHTSLSLSTLTASPMPLHNDGDCTLTELISSLLDRIPKLLSFKSKWSSIRVKLADLNTHLSDIAASSSSSSSNQLALDLLLSARETLHDAASVAARCEGPDLSDGKLKTQSDVDSITARLDRHAKDAEVLIRSGLLNEIVSVSSKKEAAARNLVIRLQIGEPESKNSAIESLLELLQEDDKNVMISVAQGVVPVLVRLLDSCSLSVKEKVVAVISRISSVESSKHVLIAEGLSLLNHLLRVLESGSGFGKDKACVALQALSLSKENARAIGCRGGISSLLEICQAGTPGSQAFAAGVLRNLASFGEIKENFVEENAVFVLVSLGSSGTALARENALGCLASLASRDEDMMMLIVREGGIKCLKSFWDSVSDAKSLEVGVVLLKNLALCPIVRDVVTSEGFIPRLVPVLSCGVLGVRIAAAEAVSSLAFSSKSRKEIGESGCIGALIDMLDGKAMEEKEAASKALSTLLVCTSNRKIFKKSDKGVLSLVRLLDPKIAKLDKRYTVSALELLVTSKKCRKQVVAADACLHLQKLVEMDVEGAKKLAENLARSKIWGVFARP</sequence>
<dbReference type="Pfam" id="PF23005">
    <property type="entry name" value="DUF7032"/>
    <property type="match status" value="1"/>
</dbReference>
<dbReference type="InterPro" id="IPR016024">
    <property type="entry name" value="ARM-type_fold"/>
</dbReference>
<feature type="repeat" description="ARM" evidence="2">
    <location>
        <begin position="234"/>
        <end position="276"/>
    </location>
</feature>
<dbReference type="Proteomes" id="UP001295469">
    <property type="component" value="Chromosome C02"/>
</dbReference>
<dbReference type="Gene3D" id="1.25.10.10">
    <property type="entry name" value="Leucine-rich Repeat Variant"/>
    <property type="match status" value="2"/>
</dbReference>
<dbReference type="InterPro" id="IPR054296">
    <property type="entry name" value="DUF7032"/>
</dbReference>
<evidence type="ECO:0000313" key="4">
    <source>
        <dbReference type="EMBL" id="CAF1899806.1"/>
    </source>
</evidence>
<gene>
    <name evidence="4" type="ORF">DARMORV10_C02P20640.1</name>
</gene>
<dbReference type="SUPFAM" id="SSF48371">
    <property type="entry name" value="ARM repeat"/>
    <property type="match status" value="1"/>
</dbReference>
<proteinExistence type="predicted"/>
<organism evidence="4">
    <name type="scientific">Brassica napus</name>
    <name type="common">Rape</name>
    <dbReference type="NCBI Taxonomy" id="3708"/>
    <lineage>
        <taxon>Eukaryota</taxon>
        <taxon>Viridiplantae</taxon>
        <taxon>Streptophyta</taxon>
        <taxon>Embryophyta</taxon>
        <taxon>Tracheophyta</taxon>
        <taxon>Spermatophyta</taxon>
        <taxon>Magnoliopsida</taxon>
        <taxon>eudicotyledons</taxon>
        <taxon>Gunneridae</taxon>
        <taxon>Pentapetalae</taxon>
        <taxon>rosids</taxon>
        <taxon>malvids</taxon>
        <taxon>Brassicales</taxon>
        <taxon>Brassicaceae</taxon>
        <taxon>Brassiceae</taxon>
        <taxon>Brassica</taxon>
    </lineage>
</organism>
<evidence type="ECO:0000259" key="3">
    <source>
        <dbReference type="Pfam" id="PF23005"/>
    </source>
</evidence>